<name>A0A2X3JCR3_9ENTR</name>
<gene>
    <name evidence="1" type="ORF">NCTC12120_06828</name>
</gene>
<sequence length="148" mass="16923">MNVQRPDLLFDPCGVPYRFQSRKICAAVNNPDSVFQRLTRSPFRQRFQLGPKERQYCIDKGPETVTRHAEEFIARRLAPAEPKNDGKQTPMRGHPVFIAQHATATCCRGCLAKWHAIPAGRALTDEEQRYVVGILYRWLTAQMTGQKP</sequence>
<dbReference type="STRING" id="158822.LH23_16835"/>
<evidence type="ECO:0008006" key="3">
    <source>
        <dbReference type="Google" id="ProtNLM"/>
    </source>
</evidence>
<reference evidence="1 2" key="1">
    <citation type="submission" date="2018-06" db="EMBL/GenBank/DDBJ databases">
        <authorList>
            <consortium name="Pathogen Informatics"/>
            <person name="Doyle S."/>
        </authorList>
    </citation>
    <scope>NUCLEOTIDE SEQUENCE [LARGE SCALE GENOMIC DNA]</scope>
    <source>
        <strain evidence="1 2">NCTC12120</strain>
    </source>
</reference>
<dbReference type="Proteomes" id="UP000251197">
    <property type="component" value="Unassembled WGS sequence"/>
</dbReference>
<dbReference type="EMBL" id="UAVU01000011">
    <property type="protein sequence ID" value="SQC93713.1"/>
    <property type="molecule type" value="Genomic_DNA"/>
</dbReference>
<proteinExistence type="predicted"/>
<dbReference type="AlphaFoldDB" id="A0A2X3JCR3"/>
<evidence type="ECO:0000313" key="1">
    <source>
        <dbReference type="EMBL" id="SQC93713.1"/>
    </source>
</evidence>
<organism evidence="1 2">
    <name type="scientific">Cedecea neteri</name>
    <dbReference type="NCBI Taxonomy" id="158822"/>
    <lineage>
        <taxon>Bacteria</taxon>
        <taxon>Pseudomonadati</taxon>
        <taxon>Pseudomonadota</taxon>
        <taxon>Gammaproteobacteria</taxon>
        <taxon>Enterobacterales</taxon>
        <taxon>Enterobacteriaceae</taxon>
        <taxon>Cedecea</taxon>
    </lineage>
</organism>
<protein>
    <recommendedName>
        <fullName evidence="3">DUF4186 domain-containing protein</fullName>
    </recommendedName>
</protein>
<evidence type="ECO:0000313" key="2">
    <source>
        <dbReference type="Proteomes" id="UP000251197"/>
    </source>
</evidence>
<dbReference type="Pfam" id="PF13811">
    <property type="entry name" value="DUF4186"/>
    <property type="match status" value="1"/>
</dbReference>
<accession>A0A2X3JCR3</accession>
<dbReference type="InterPro" id="IPR020378">
    <property type="entry name" value="DUF4186"/>
</dbReference>